<dbReference type="Proteomes" id="UP000024329">
    <property type="component" value="Unassembled WGS sequence"/>
</dbReference>
<dbReference type="PATRIC" id="fig|158500.4.peg.83"/>
<organism evidence="2 3">
    <name type="scientific">Novosphingobium resinovorum</name>
    <dbReference type="NCBI Taxonomy" id="158500"/>
    <lineage>
        <taxon>Bacteria</taxon>
        <taxon>Pseudomonadati</taxon>
        <taxon>Pseudomonadota</taxon>
        <taxon>Alphaproteobacteria</taxon>
        <taxon>Sphingomonadales</taxon>
        <taxon>Sphingomonadaceae</taxon>
        <taxon>Novosphingobium</taxon>
    </lineage>
</organism>
<gene>
    <name evidence="2" type="ORF">BV97_00081</name>
</gene>
<feature type="domain" description="DUF6429" evidence="1">
    <location>
        <begin position="8"/>
        <end position="83"/>
    </location>
</feature>
<dbReference type="AlphaFoldDB" id="A0A031K536"/>
<evidence type="ECO:0000313" key="2">
    <source>
        <dbReference type="EMBL" id="EZP84330.1"/>
    </source>
</evidence>
<name>A0A031K536_9SPHN</name>
<evidence type="ECO:0000313" key="3">
    <source>
        <dbReference type="Proteomes" id="UP000024329"/>
    </source>
</evidence>
<dbReference type="RefSeq" id="WP_036522446.1">
    <property type="nucleotide sequence ID" value="NZ_JFYZ01000001.1"/>
</dbReference>
<proteinExistence type="predicted"/>
<reference evidence="2 3" key="1">
    <citation type="submission" date="2014-03" db="EMBL/GenBank/DDBJ databases">
        <title>Whole genome sequence of Novosphingobium resinovorum KF1.</title>
        <authorList>
            <person name="Gan H.M."/>
            <person name="Gan H.Y."/>
            <person name="Chew T.H."/>
            <person name="Savka M.A."/>
        </authorList>
    </citation>
    <scope>NUCLEOTIDE SEQUENCE [LARGE SCALE GENOMIC DNA]</scope>
    <source>
        <strain evidence="2 3">KF1</strain>
    </source>
</reference>
<dbReference type="Pfam" id="PF20008">
    <property type="entry name" value="DUF6429"/>
    <property type="match status" value="1"/>
</dbReference>
<dbReference type="EMBL" id="JFYZ01000001">
    <property type="protein sequence ID" value="EZP84330.1"/>
    <property type="molecule type" value="Genomic_DNA"/>
</dbReference>
<sequence>MDDADIDIDRIDEAVLALMFLTLHEEDRRSGMARAWKSFDWDALDRLHAQDLILDPVGKAKSVLLTPEGRRRSEELFYRMFAKGG</sequence>
<dbReference type="eggNOG" id="ENOG5032Y36">
    <property type="taxonomic scope" value="Bacteria"/>
</dbReference>
<protein>
    <submittedName>
        <fullName evidence="2">Y4hR</fullName>
    </submittedName>
</protein>
<dbReference type="InterPro" id="IPR045489">
    <property type="entry name" value="DUF6429"/>
</dbReference>
<accession>A0A031K536</accession>
<comment type="caution">
    <text evidence="2">The sequence shown here is derived from an EMBL/GenBank/DDBJ whole genome shotgun (WGS) entry which is preliminary data.</text>
</comment>
<evidence type="ECO:0000259" key="1">
    <source>
        <dbReference type="Pfam" id="PF20008"/>
    </source>
</evidence>